<dbReference type="Gene3D" id="3.40.50.12580">
    <property type="match status" value="1"/>
</dbReference>
<dbReference type="GO" id="GO:0016020">
    <property type="term" value="C:membrane"/>
    <property type="evidence" value="ECO:0007669"/>
    <property type="project" value="InterPro"/>
</dbReference>
<organism evidence="1 2">
    <name type="scientific">Lachnospira eligens</name>
    <dbReference type="NCBI Taxonomy" id="39485"/>
    <lineage>
        <taxon>Bacteria</taxon>
        <taxon>Bacillati</taxon>
        <taxon>Bacillota</taxon>
        <taxon>Clostridia</taxon>
        <taxon>Lachnospirales</taxon>
        <taxon>Lachnospiraceae</taxon>
        <taxon>Lachnospira</taxon>
    </lineage>
</organism>
<evidence type="ECO:0000313" key="1">
    <source>
        <dbReference type="EMBL" id="CUQ81019.1"/>
    </source>
</evidence>
<name>A0A174Z7S1_9FIRM</name>
<gene>
    <name evidence="1" type="ORF">ERS852492_00632</name>
</gene>
<evidence type="ECO:0000313" key="2">
    <source>
        <dbReference type="Proteomes" id="UP000095780"/>
    </source>
</evidence>
<dbReference type="EMBL" id="CZBV01000002">
    <property type="protein sequence ID" value="CUQ81019.1"/>
    <property type="molecule type" value="Genomic_DNA"/>
</dbReference>
<proteinExistence type="predicted"/>
<dbReference type="Proteomes" id="UP000095780">
    <property type="component" value="Unassembled WGS sequence"/>
</dbReference>
<accession>A0A174Z7S1</accession>
<dbReference type="AlphaFoldDB" id="A0A174Z7S1"/>
<dbReference type="RefSeq" id="WP_082425975.1">
    <property type="nucleotide sequence ID" value="NZ_CABIXW010000002.1"/>
</dbReference>
<dbReference type="InterPro" id="IPR043148">
    <property type="entry name" value="TagF_C"/>
</dbReference>
<reference evidence="1 2" key="1">
    <citation type="submission" date="2015-09" db="EMBL/GenBank/DDBJ databases">
        <authorList>
            <consortium name="Pathogen Informatics"/>
        </authorList>
    </citation>
    <scope>NUCLEOTIDE SEQUENCE [LARGE SCALE GENOMIC DNA]</scope>
    <source>
        <strain evidence="1 2">2789STDY5834878</strain>
    </source>
</reference>
<protein>
    <submittedName>
        <fullName evidence="1">CDP-Glycerol:Poly(Glycerophosphate) glycerophosphotransferase</fullName>
    </submittedName>
</protein>
<keyword evidence="1" id="KW-0808">Transferase</keyword>
<dbReference type="GO" id="GO:0047355">
    <property type="term" value="F:CDP-glycerol glycerophosphotransferase activity"/>
    <property type="evidence" value="ECO:0007669"/>
    <property type="project" value="InterPro"/>
</dbReference>
<sequence>MLQRLDSIIVSLYIDPGTGAMLFSVLMGIASAGFFLMQKIWHKIKFIINGGLAGKAVKNSVPYVIFSDSKRYWNVFKPVCDEFEARKIHCEYWTASGDDPALQENYEYVKCIFIGSRNKPYAKLNMMNADICLATTPGLEVYQWKRSKNCSYYVHILHDVGEVVFYRMFGIDYYDAILTSGSFQESNIRTLEDMRGTKVKDVRVVGSTYMDSLKEKYDKYAYRHEGRPVVLLASSWGESSILSRFKGKIIKALIETGYDIVVRPHPQSLIVEKKMIEKLQREFEGQISWNFDNDNFDILNKSDIMITDFSSVIFDYSLIFDKAVIYADTDLDYSPYDACWLGDDIWRKKVLPQLGIELKEEDFGDLKYIIDKAMKDDIYSNGRKYVRQQAWNCKGKAAENVVDYLVEKHKELLGEAD</sequence>
<dbReference type="InterPro" id="IPR007554">
    <property type="entry name" value="Glycerophosphate_synth"/>
</dbReference>
<dbReference type="Pfam" id="PF04464">
    <property type="entry name" value="Glyphos_transf"/>
    <property type="match status" value="1"/>
</dbReference>